<name>A0A6C0HGE2_9ZZZZ</name>
<proteinExistence type="predicted"/>
<dbReference type="EMBL" id="MN739949">
    <property type="protein sequence ID" value="QHT79430.1"/>
    <property type="molecule type" value="Genomic_DNA"/>
</dbReference>
<protein>
    <submittedName>
        <fullName evidence="2">Uncharacterized protein</fullName>
    </submittedName>
</protein>
<sequence>MLHDSIDSDDIIERIISLSGQFNRHQATHPTLSKLWVDALDECKRKLCYIKQTVEQGELLIEKLPNNVNDPSISTIITLISMMGGFGQIDDTMTSTSVEAGQIINDYESPMTYESSMTHGGQAHGGQGAEPPNDN</sequence>
<evidence type="ECO:0000313" key="2">
    <source>
        <dbReference type="EMBL" id="QHT79430.1"/>
    </source>
</evidence>
<reference evidence="2" key="1">
    <citation type="journal article" date="2020" name="Nature">
        <title>Giant virus diversity and host interactions through global metagenomics.</title>
        <authorList>
            <person name="Schulz F."/>
            <person name="Roux S."/>
            <person name="Paez-Espino D."/>
            <person name="Jungbluth S."/>
            <person name="Walsh D.A."/>
            <person name="Denef V.J."/>
            <person name="McMahon K.D."/>
            <person name="Konstantinidis K.T."/>
            <person name="Eloe-Fadrosh E.A."/>
            <person name="Kyrpides N.C."/>
            <person name="Woyke T."/>
        </authorList>
    </citation>
    <scope>NUCLEOTIDE SEQUENCE</scope>
    <source>
        <strain evidence="2">GVMAG-M-3300023184-101</strain>
    </source>
</reference>
<organism evidence="2">
    <name type="scientific">viral metagenome</name>
    <dbReference type="NCBI Taxonomy" id="1070528"/>
    <lineage>
        <taxon>unclassified sequences</taxon>
        <taxon>metagenomes</taxon>
        <taxon>organismal metagenomes</taxon>
    </lineage>
</organism>
<feature type="region of interest" description="Disordered" evidence="1">
    <location>
        <begin position="112"/>
        <end position="135"/>
    </location>
</feature>
<accession>A0A6C0HGE2</accession>
<dbReference type="AlphaFoldDB" id="A0A6C0HGE2"/>
<evidence type="ECO:0000256" key="1">
    <source>
        <dbReference type="SAM" id="MobiDB-lite"/>
    </source>
</evidence>